<evidence type="ECO:0000313" key="3">
    <source>
        <dbReference type="Proteomes" id="UP000005496"/>
    </source>
</evidence>
<reference evidence="2" key="1">
    <citation type="submission" date="2010-05" db="EMBL/GenBank/DDBJ databases">
        <title>The draft genome of Desulfonatronospira thiodismutans ASO3-1.</title>
        <authorList>
            <consortium name="US DOE Joint Genome Institute (JGI-PGF)"/>
            <person name="Lucas S."/>
            <person name="Copeland A."/>
            <person name="Lapidus A."/>
            <person name="Cheng J.-F."/>
            <person name="Bruce D."/>
            <person name="Goodwin L."/>
            <person name="Pitluck S."/>
            <person name="Chertkov O."/>
            <person name="Brettin T."/>
            <person name="Detter J.C."/>
            <person name="Han C."/>
            <person name="Land M.L."/>
            <person name="Hauser L."/>
            <person name="Kyrpides N."/>
            <person name="Mikhailova N."/>
            <person name="Muyzer G."/>
            <person name="Woyke T."/>
        </authorList>
    </citation>
    <scope>NUCLEOTIDE SEQUENCE [LARGE SCALE GENOMIC DNA]</scope>
    <source>
        <strain evidence="2">ASO3-1</strain>
    </source>
</reference>
<dbReference type="OrthoDB" id="5470063at2"/>
<dbReference type="EMBL" id="ACJN02000001">
    <property type="protein sequence ID" value="EFI35703.1"/>
    <property type="molecule type" value="Genomic_DNA"/>
</dbReference>
<dbReference type="RefSeq" id="WP_008868832.1">
    <property type="nucleotide sequence ID" value="NZ_ACJN02000001.1"/>
</dbReference>
<evidence type="ECO:0000313" key="2">
    <source>
        <dbReference type="EMBL" id="EFI35703.1"/>
    </source>
</evidence>
<dbReference type="AlphaFoldDB" id="D6SLZ2"/>
<keyword evidence="1" id="KW-1133">Transmembrane helix</keyword>
<sequence length="355" mass="40827">MFTLYQALFSAHIYFAQFWPQISEGFHDTPMLGTGFMVLGIVLGIVLFFILGYLAYSRLGSSTESQESNPFTVSSPEKIHEILDKAWAQNSRLELYFRTRGQHLSCLIQDLSGDKLVIEPPQHIKLKKSWLNRSVIVFFSVRIDRQKRVYYKFESSITGFPVINSEPVLQLAVPGVLNMEQKRVHLRLDPPLAYVKSMRVWQVLYNSDGSLPRDISSKAEPLAQYIPAESKPVLRLADLSGGGIRIKIAKSLLGSMEDFIKANPNLIIFLQLRDKPDQDSEVHNYYLVGRIRNYFTDQHGYYILGMQYEYSARLDPDTGDIVRWEKVDPEEGVEDVVNWVVQKHLQFYREKGVPD</sequence>
<dbReference type="eggNOG" id="ENOG503431E">
    <property type="taxonomic scope" value="Bacteria"/>
</dbReference>
<proteinExistence type="predicted"/>
<evidence type="ECO:0008006" key="4">
    <source>
        <dbReference type="Google" id="ProtNLM"/>
    </source>
</evidence>
<name>D6SLZ2_9BACT</name>
<feature type="transmembrane region" description="Helical" evidence="1">
    <location>
        <begin position="36"/>
        <end position="56"/>
    </location>
</feature>
<keyword evidence="1" id="KW-0812">Transmembrane</keyword>
<evidence type="ECO:0000256" key="1">
    <source>
        <dbReference type="SAM" id="Phobius"/>
    </source>
</evidence>
<protein>
    <recommendedName>
        <fullName evidence="4">Type IV pilus assembly PilZ</fullName>
    </recommendedName>
</protein>
<accession>D6SLZ2</accession>
<keyword evidence="1" id="KW-0472">Membrane</keyword>
<organism evidence="2 3">
    <name type="scientific">Desulfonatronospira thiodismutans ASO3-1</name>
    <dbReference type="NCBI Taxonomy" id="555779"/>
    <lineage>
        <taxon>Bacteria</taxon>
        <taxon>Pseudomonadati</taxon>
        <taxon>Thermodesulfobacteriota</taxon>
        <taxon>Desulfovibrionia</taxon>
        <taxon>Desulfovibrionales</taxon>
        <taxon>Desulfonatronovibrionaceae</taxon>
        <taxon>Desulfonatronospira</taxon>
    </lineage>
</organism>
<dbReference type="Proteomes" id="UP000005496">
    <property type="component" value="Unassembled WGS sequence"/>
</dbReference>
<comment type="caution">
    <text evidence="2">The sequence shown here is derived from an EMBL/GenBank/DDBJ whole genome shotgun (WGS) entry which is preliminary data.</text>
</comment>
<gene>
    <name evidence="2" type="ORF">Dthio_PD3132</name>
</gene>
<keyword evidence="3" id="KW-1185">Reference proteome</keyword>